<proteinExistence type="predicted"/>
<dbReference type="AlphaFoldDB" id="A0A1Y2BYS0"/>
<evidence type="ECO:0008006" key="3">
    <source>
        <dbReference type="Google" id="ProtNLM"/>
    </source>
</evidence>
<evidence type="ECO:0000313" key="2">
    <source>
        <dbReference type="Proteomes" id="UP000193642"/>
    </source>
</evidence>
<reference evidence="1 2" key="1">
    <citation type="submission" date="2016-07" db="EMBL/GenBank/DDBJ databases">
        <title>Pervasive Adenine N6-methylation of Active Genes in Fungi.</title>
        <authorList>
            <consortium name="DOE Joint Genome Institute"/>
            <person name="Mondo S.J."/>
            <person name="Dannebaum R.O."/>
            <person name="Kuo R.C."/>
            <person name="Labutti K."/>
            <person name="Haridas S."/>
            <person name="Kuo A."/>
            <person name="Salamov A."/>
            <person name="Ahrendt S.R."/>
            <person name="Lipzen A."/>
            <person name="Sullivan W."/>
            <person name="Andreopoulos W.B."/>
            <person name="Clum A."/>
            <person name="Lindquist E."/>
            <person name="Daum C."/>
            <person name="Ramamoorthy G.K."/>
            <person name="Gryganskyi A."/>
            <person name="Culley D."/>
            <person name="Magnuson J.K."/>
            <person name="James T.Y."/>
            <person name="O'Malley M.A."/>
            <person name="Stajich J.E."/>
            <person name="Spatafora J.W."/>
            <person name="Visel A."/>
            <person name="Grigoriev I.V."/>
        </authorList>
    </citation>
    <scope>NUCLEOTIDE SEQUENCE [LARGE SCALE GENOMIC DNA]</scope>
    <source>
        <strain evidence="1 2">JEL800</strain>
    </source>
</reference>
<gene>
    <name evidence="1" type="ORF">BCR33DRAFT_719740</name>
</gene>
<keyword evidence="2" id="KW-1185">Reference proteome</keyword>
<dbReference type="Proteomes" id="UP000193642">
    <property type="component" value="Unassembled WGS sequence"/>
</dbReference>
<organism evidence="1 2">
    <name type="scientific">Rhizoclosmatium globosum</name>
    <dbReference type="NCBI Taxonomy" id="329046"/>
    <lineage>
        <taxon>Eukaryota</taxon>
        <taxon>Fungi</taxon>
        <taxon>Fungi incertae sedis</taxon>
        <taxon>Chytridiomycota</taxon>
        <taxon>Chytridiomycota incertae sedis</taxon>
        <taxon>Chytridiomycetes</taxon>
        <taxon>Chytridiales</taxon>
        <taxon>Chytriomycetaceae</taxon>
        <taxon>Rhizoclosmatium</taxon>
    </lineage>
</organism>
<protein>
    <recommendedName>
        <fullName evidence="3">SAM domain-containing protein</fullName>
    </recommendedName>
</protein>
<name>A0A1Y2BYS0_9FUNG</name>
<dbReference type="Gene3D" id="1.10.150.50">
    <property type="entry name" value="Transcription Factor, Ets-1"/>
    <property type="match status" value="1"/>
</dbReference>
<sequence length="80" mass="8922">LDLNQTQFPARTVSMAASQSSAFRGESVLSQYPANDWTVDMVADWLFSVGATEEVVQTFRSHDVEGLNELNVCRLELDAR</sequence>
<dbReference type="InterPro" id="IPR013761">
    <property type="entry name" value="SAM/pointed_sf"/>
</dbReference>
<dbReference type="EMBL" id="MCGO01000037">
    <property type="protein sequence ID" value="ORY39919.1"/>
    <property type="molecule type" value="Genomic_DNA"/>
</dbReference>
<dbReference type="OrthoDB" id="422827at2759"/>
<feature type="non-terminal residue" evidence="1">
    <location>
        <position position="1"/>
    </location>
</feature>
<accession>A0A1Y2BYS0</accession>
<dbReference type="SUPFAM" id="SSF47769">
    <property type="entry name" value="SAM/Pointed domain"/>
    <property type="match status" value="1"/>
</dbReference>
<comment type="caution">
    <text evidence="1">The sequence shown here is derived from an EMBL/GenBank/DDBJ whole genome shotgun (WGS) entry which is preliminary data.</text>
</comment>
<evidence type="ECO:0000313" key="1">
    <source>
        <dbReference type="EMBL" id="ORY39919.1"/>
    </source>
</evidence>